<evidence type="ECO:0000313" key="7">
    <source>
        <dbReference type="EnsemblMetazoa" id="GAUT032982-PA"/>
    </source>
</evidence>
<dbReference type="PANTHER" id="PTHR11932">
    <property type="entry name" value="CULLIN"/>
    <property type="match status" value="1"/>
</dbReference>
<dbReference type="SUPFAM" id="SSF46785">
    <property type="entry name" value="Winged helix' DNA-binding domain"/>
    <property type="match status" value="1"/>
</dbReference>
<keyword evidence="3" id="KW-0832">Ubl conjugation</keyword>
<dbReference type="FunFam" id="1.20.1310.10:FF:000001">
    <property type="entry name" value="Cullin 3"/>
    <property type="match status" value="1"/>
</dbReference>
<evidence type="ECO:0000256" key="1">
    <source>
        <dbReference type="ARBA" id="ARBA00006019"/>
    </source>
</evidence>
<dbReference type="InterPro" id="IPR016157">
    <property type="entry name" value="Cullin_CS"/>
</dbReference>
<dbReference type="GO" id="GO:0006950">
    <property type="term" value="P:response to stress"/>
    <property type="evidence" value="ECO:0007669"/>
    <property type="project" value="UniProtKB-ARBA"/>
</dbReference>
<dbReference type="GO" id="GO:0005737">
    <property type="term" value="C:cytoplasm"/>
    <property type="evidence" value="ECO:0007669"/>
    <property type="project" value="UniProtKB-ARBA"/>
</dbReference>
<dbReference type="SUPFAM" id="SSF74788">
    <property type="entry name" value="Cullin repeat-like"/>
    <property type="match status" value="1"/>
</dbReference>
<dbReference type="InterPro" id="IPR059120">
    <property type="entry name" value="Cullin-like_AB"/>
</dbReference>
<dbReference type="Pfam" id="PF10557">
    <property type="entry name" value="Cullin_Nedd8"/>
    <property type="match status" value="1"/>
</dbReference>
<dbReference type="Gene3D" id="1.10.10.10">
    <property type="entry name" value="Winged helix-like DNA-binding domain superfamily/Winged helix DNA-binding domain"/>
    <property type="match status" value="1"/>
</dbReference>
<dbReference type="Gene3D" id="3.30.230.130">
    <property type="entry name" value="Cullin, Chain C, Domain 2"/>
    <property type="match status" value="1"/>
</dbReference>
<dbReference type="Pfam" id="PF26557">
    <property type="entry name" value="Cullin_AB"/>
    <property type="match status" value="1"/>
</dbReference>
<dbReference type="PROSITE" id="PS01256">
    <property type="entry name" value="CULLIN_1"/>
    <property type="match status" value="1"/>
</dbReference>
<dbReference type="AlphaFoldDB" id="A0A1A9VCL1"/>
<dbReference type="InterPro" id="IPR016159">
    <property type="entry name" value="Cullin_repeat-like_dom_sf"/>
</dbReference>
<accession>A0A1A9VCL1</accession>
<comment type="similarity">
    <text evidence="1 4 5">Belongs to the cullin family.</text>
</comment>
<dbReference type="GO" id="GO:0043161">
    <property type="term" value="P:proteasome-mediated ubiquitin-dependent protein catabolic process"/>
    <property type="evidence" value="ECO:0007669"/>
    <property type="project" value="UniProtKB-ARBA"/>
</dbReference>
<dbReference type="EnsemblMetazoa" id="GAUT032982-RA">
    <property type="protein sequence ID" value="GAUT032982-PA"/>
    <property type="gene ID" value="GAUT032982"/>
</dbReference>
<dbReference type="GO" id="GO:0031461">
    <property type="term" value="C:cullin-RING ubiquitin ligase complex"/>
    <property type="evidence" value="ECO:0007669"/>
    <property type="project" value="InterPro"/>
</dbReference>
<dbReference type="GO" id="GO:0031625">
    <property type="term" value="F:ubiquitin protein ligase binding"/>
    <property type="evidence" value="ECO:0007669"/>
    <property type="project" value="InterPro"/>
</dbReference>
<dbReference type="InterPro" id="IPR016158">
    <property type="entry name" value="Cullin_homology"/>
</dbReference>
<dbReference type="Gene3D" id="1.20.1310.10">
    <property type="entry name" value="Cullin Repeats"/>
    <property type="match status" value="4"/>
</dbReference>
<evidence type="ECO:0000256" key="3">
    <source>
        <dbReference type="ARBA" id="ARBA00022843"/>
    </source>
</evidence>
<dbReference type="FunFam" id="3.30.230.130:FF:000002">
    <property type="entry name" value="cullin-3 isoform X1"/>
    <property type="match status" value="1"/>
</dbReference>
<dbReference type="SMART" id="SM00182">
    <property type="entry name" value="CULLIN"/>
    <property type="match status" value="1"/>
</dbReference>
<feature type="domain" description="Cullin family profile" evidence="6">
    <location>
        <begin position="363"/>
        <end position="622"/>
    </location>
</feature>
<reference evidence="7" key="1">
    <citation type="submission" date="2020-05" db="UniProtKB">
        <authorList>
            <consortium name="EnsemblMetazoa"/>
        </authorList>
    </citation>
    <scope>IDENTIFICATION</scope>
    <source>
        <strain evidence="7">TTRI</strain>
    </source>
</reference>
<protein>
    <recommendedName>
        <fullName evidence="6">Cullin family profile domain-containing protein</fullName>
    </recommendedName>
</protein>
<dbReference type="STRING" id="7395.A0A1A9VCL1"/>
<dbReference type="InterPro" id="IPR045093">
    <property type="entry name" value="Cullin"/>
</dbReference>
<keyword evidence="8" id="KW-1185">Reference proteome</keyword>
<dbReference type="InterPro" id="IPR036390">
    <property type="entry name" value="WH_DNA-bd_sf"/>
</dbReference>
<evidence type="ECO:0000256" key="4">
    <source>
        <dbReference type="PROSITE-ProRule" id="PRU00330"/>
    </source>
</evidence>
<dbReference type="SUPFAM" id="SSF75632">
    <property type="entry name" value="Cullin homology domain"/>
    <property type="match status" value="1"/>
</dbReference>
<dbReference type="FunFam" id="1.10.10.10:FF:000091">
    <property type="entry name" value="Cullin 3"/>
    <property type="match status" value="1"/>
</dbReference>
<dbReference type="PROSITE" id="PS50069">
    <property type="entry name" value="CULLIN_2"/>
    <property type="match status" value="1"/>
</dbReference>
<dbReference type="GO" id="GO:0006915">
    <property type="term" value="P:apoptotic process"/>
    <property type="evidence" value="ECO:0007669"/>
    <property type="project" value="UniProtKB-ARBA"/>
</dbReference>
<name>A0A1A9VCL1_GLOAU</name>
<dbReference type="InterPro" id="IPR036388">
    <property type="entry name" value="WH-like_DNA-bd_sf"/>
</dbReference>
<evidence type="ECO:0000256" key="2">
    <source>
        <dbReference type="ARBA" id="ARBA00022499"/>
    </source>
</evidence>
<dbReference type="FunFam" id="1.20.1310.10:FF:000002">
    <property type="entry name" value="cullin-3 isoform X1"/>
    <property type="match status" value="1"/>
</dbReference>
<dbReference type="SMART" id="SM00884">
    <property type="entry name" value="Cullin_Nedd8"/>
    <property type="match status" value="1"/>
</dbReference>
<evidence type="ECO:0000313" key="8">
    <source>
        <dbReference type="Proteomes" id="UP000078200"/>
    </source>
</evidence>
<dbReference type="GO" id="GO:0010468">
    <property type="term" value="P:regulation of gene expression"/>
    <property type="evidence" value="ECO:0007669"/>
    <property type="project" value="UniProtKB-ARBA"/>
</dbReference>
<sequence length="756" mass="87369">MCGSISAGEKSMTKAWDVLKDGIQKIHNKDTSDLSFERLSRCAYNMVLHSHGHSLYLRVRDMIKDHLVEKVREYILQDRDQNLLSKVNQAWGDHQTSMAFINGILMYMDKTYVKLARIQSIYHLSLILFRDEIVYYSKIRTGLRDTLLGMVAEDRSGKAINHGLDGKNVCQMLIALGINSRSVYEDALEKPFLAQTASFYRIESQKLLAGNNINDYLEQVHRCCLDEKVRVISYLDEGTAPRVVRVVKDEMITKNSSAIRAMGNPSVVYMIKNTKMDDLARIYRLFARLKEEGLKFIADTMSLCLRDEGERFVKEENPIALVEDLFDLKDHFDQFLHRSFNNDRLIANGISLDFEHCLNSNNMLPECLSLFIDNQLKRVDKGVTEQEIENVLDKAMVLFRFLRDKDEFMAHYKAHLAKRLLIHKSVLDDCEKCLASRLTKECGHLFTSKLERMLKDMSSSDIINREFKTYINNDKLSLAGVKLTVKILTTGYWPLQTSTPNCNIPFPVREGFETFKKFYLRKRSGRKLTLQPQLGLACINAVFYDRKMEIDKGKDGLGSSLSSSMNDCIISTTTRNHMLIVSTFQMCILMLFNDRRIVTYKEIQQETNISERELCRALQSLLMGKPHQCLLVRHSKTETNHIEGTDEFRVNDDFVSKFRKVKIQTVPAEEDLKAERKETKAKVYENRKHHIEAAIVRIMKVKKRLPHNILVSEVTSQLISRFLPSPVSIKKRIEGLIEREYLARTAEDRNAYVYLA</sequence>
<proteinExistence type="inferred from homology"/>
<keyword evidence="2" id="KW-1017">Isopeptide bond</keyword>
<dbReference type="Pfam" id="PF00888">
    <property type="entry name" value="Cullin"/>
    <property type="match status" value="1"/>
</dbReference>
<evidence type="ECO:0000256" key="5">
    <source>
        <dbReference type="RuleBase" id="RU003829"/>
    </source>
</evidence>
<dbReference type="GO" id="GO:0080090">
    <property type="term" value="P:regulation of primary metabolic process"/>
    <property type="evidence" value="ECO:0007669"/>
    <property type="project" value="UniProtKB-ARBA"/>
</dbReference>
<dbReference type="Proteomes" id="UP000078200">
    <property type="component" value="Unassembled WGS sequence"/>
</dbReference>
<dbReference type="GO" id="GO:0000278">
    <property type="term" value="P:mitotic cell cycle"/>
    <property type="evidence" value="ECO:0007669"/>
    <property type="project" value="UniProtKB-ARBA"/>
</dbReference>
<dbReference type="InterPro" id="IPR001373">
    <property type="entry name" value="Cullin_N"/>
</dbReference>
<dbReference type="InterPro" id="IPR036317">
    <property type="entry name" value="Cullin_homology_sf"/>
</dbReference>
<dbReference type="InterPro" id="IPR019559">
    <property type="entry name" value="Cullin_neddylation_domain"/>
</dbReference>
<evidence type="ECO:0000259" key="6">
    <source>
        <dbReference type="PROSITE" id="PS50069"/>
    </source>
</evidence>
<dbReference type="GO" id="GO:0007165">
    <property type="term" value="P:signal transduction"/>
    <property type="evidence" value="ECO:0007669"/>
    <property type="project" value="UniProtKB-ARBA"/>
</dbReference>
<dbReference type="VEuPathDB" id="VectorBase:GAUT032982"/>
<organism evidence="7 8">
    <name type="scientific">Glossina austeni</name>
    <name type="common">Savannah tsetse fly</name>
    <dbReference type="NCBI Taxonomy" id="7395"/>
    <lineage>
        <taxon>Eukaryota</taxon>
        <taxon>Metazoa</taxon>
        <taxon>Ecdysozoa</taxon>
        <taxon>Arthropoda</taxon>
        <taxon>Hexapoda</taxon>
        <taxon>Insecta</taxon>
        <taxon>Pterygota</taxon>
        <taxon>Neoptera</taxon>
        <taxon>Endopterygota</taxon>
        <taxon>Diptera</taxon>
        <taxon>Brachycera</taxon>
        <taxon>Muscomorpha</taxon>
        <taxon>Hippoboscoidea</taxon>
        <taxon>Glossinidae</taxon>
        <taxon>Glossina</taxon>
    </lineage>
</organism>